<proteinExistence type="predicted"/>
<dbReference type="GO" id="GO:0031415">
    <property type="term" value="C:NatA complex"/>
    <property type="evidence" value="ECO:0007669"/>
    <property type="project" value="TreeGrafter"/>
</dbReference>
<gene>
    <name evidence="4" type="ORF">DSTB1V02_LOCUS717</name>
</gene>
<dbReference type="EMBL" id="LR899571">
    <property type="protein sequence ID" value="CAD7240704.1"/>
    <property type="molecule type" value="Genomic_DNA"/>
</dbReference>
<feature type="region of interest" description="Disordered" evidence="3">
    <location>
        <begin position="1"/>
        <end position="62"/>
    </location>
</feature>
<name>A0A7R8WZ25_9CRUS</name>
<organism evidence="4">
    <name type="scientific">Darwinula stevensoni</name>
    <dbReference type="NCBI Taxonomy" id="69355"/>
    <lineage>
        <taxon>Eukaryota</taxon>
        <taxon>Metazoa</taxon>
        <taxon>Ecdysozoa</taxon>
        <taxon>Arthropoda</taxon>
        <taxon>Crustacea</taxon>
        <taxon>Oligostraca</taxon>
        <taxon>Ostracoda</taxon>
        <taxon>Podocopa</taxon>
        <taxon>Podocopida</taxon>
        <taxon>Darwinulocopina</taxon>
        <taxon>Darwinuloidea</taxon>
        <taxon>Darwinulidae</taxon>
        <taxon>Darwinula</taxon>
    </lineage>
</organism>
<evidence type="ECO:0000256" key="2">
    <source>
        <dbReference type="ARBA" id="ARBA00022803"/>
    </source>
</evidence>
<accession>A0A7R8WZ25</accession>
<feature type="compositionally biased region" description="Basic and acidic residues" evidence="3">
    <location>
        <begin position="49"/>
        <end position="60"/>
    </location>
</feature>
<dbReference type="PANTHER" id="PTHR22767:SF2">
    <property type="entry name" value="N(ALPHA)-ACETYLTRANSFERASE 15_16, ISOFORM A"/>
    <property type="match status" value="1"/>
</dbReference>
<dbReference type="EMBL" id="CAJPEV010000054">
    <property type="protein sequence ID" value="CAG0879708.1"/>
    <property type="molecule type" value="Genomic_DNA"/>
</dbReference>
<protein>
    <submittedName>
        <fullName evidence="4">Uncharacterized protein</fullName>
    </submittedName>
</protein>
<dbReference type="AlphaFoldDB" id="A0A7R8WZ25"/>
<keyword evidence="2" id="KW-0802">TPR repeat</keyword>
<dbReference type="Pfam" id="PF12569">
    <property type="entry name" value="NatA_aux_su"/>
    <property type="match status" value="1"/>
</dbReference>
<evidence type="ECO:0000256" key="1">
    <source>
        <dbReference type="ARBA" id="ARBA00022737"/>
    </source>
</evidence>
<dbReference type="Proteomes" id="UP000677054">
    <property type="component" value="Unassembled WGS sequence"/>
</dbReference>
<keyword evidence="5" id="KW-1185">Reference proteome</keyword>
<evidence type="ECO:0000313" key="4">
    <source>
        <dbReference type="EMBL" id="CAD7240704.1"/>
    </source>
</evidence>
<sequence>MHKNLSPSELKKRRNKEKKEKKLAAQKAAAAASKQDRRPQQNHEGGTGDADKPKQDDLDPQKLASDFFSPLKTKLLDLQGEDPLSQAVKFLIPLQQLSPNQMNTHTLAFEIFFRKKKPLLMLQSLKRGYRMDPNHPGLHSCLIRFCQLAKEQMETWPEPMQHVVSKETEFIFCGKSAHDLNEEFIKTHHNSLSHLIEGQERILNGQEIARISAKMLFHLDRSQHSRAWKMVTSLQTEGLQNITLPNCERILEEMKVGSFGKCDPEELRTFSEQCNQLFPLSEAFRLSSPTPVTVNHVDENCIHENCIDSSPLS</sequence>
<keyword evidence="1" id="KW-0677">Repeat</keyword>
<dbReference type="PANTHER" id="PTHR22767">
    <property type="entry name" value="N-TERMINAL ACETYLTRANSFERASE-RELATED"/>
    <property type="match status" value="1"/>
</dbReference>
<dbReference type="InterPro" id="IPR021183">
    <property type="entry name" value="NatA_aux_su"/>
</dbReference>
<reference evidence="4" key="1">
    <citation type="submission" date="2020-11" db="EMBL/GenBank/DDBJ databases">
        <authorList>
            <person name="Tran Van P."/>
        </authorList>
    </citation>
    <scope>NUCLEOTIDE SEQUENCE</scope>
</reference>
<evidence type="ECO:0000256" key="3">
    <source>
        <dbReference type="SAM" id="MobiDB-lite"/>
    </source>
</evidence>
<dbReference type="Gene3D" id="1.25.40.1010">
    <property type="match status" value="1"/>
</dbReference>
<dbReference type="OrthoDB" id="10263032at2759"/>
<evidence type="ECO:0000313" key="5">
    <source>
        <dbReference type="Proteomes" id="UP000677054"/>
    </source>
</evidence>